<dbReference type="Proteomes" id="UP000694891">
    <property type="component" value="Unplaced"/>
</dbReference>
<dbReference type="RefSeq" id="XP_008286936.1">
    <property type="nucleotide sequence ID" value="XM_008288714.1"/>
</dbReference>
<evidence type="ECO:0000256" key="1">
    <source>
        <dbReference type="ARBA" id="ARBA00023015"/>
    </source>
</evidence>
<accession>A0A9Y4KCX1</accession>
<reference evidence="7" key="1">
    <citation type="submission" date="2025-08" db="UniProtKB">
        <authorList>
            <consortium name="RefSeq"/>
        </authorList>
    </citation>
    <scope>IDENTIFICATION</scope>
</reference>
<dbReference type="InterPro" id="IPR001067">
    <property type="entry name" value="Nuc_translocat"/>
</dbReference>
<gene>
    <name evidence="7" type="primary">LOC103362381</name>
</gene>
<evidence type="ECO:0000256" key="2">
    <source>
        <dbReference type="ARBA" id="ARBA00023125"/>
    </source>
</evidence>
<feature type="non-terminal residue" evidence="7">
    <location>
        <position position="1"/>
    </location>
</feature>
<sequence length="180" mass="19840">GGKPDFQTAPGVPGGTRARAGKIGRMIAEKLLDIQSVDFCTIHSTGYLKNWSPTVEDLDENDEPDNDGCSSSCLVAVGRLHQHAVLQPLQQIPVKIKPMEFVSRHAIDGKFVFVDQRVTAILAYLPHELLGTSLYEHCHVDDIAHLAECHRQGMHLSNISIIAHIFKDSSKTRTAVSVHR</sequence>
<dbReference type="GO" id="GO:0003677">
    <property type="term" value="F:DNA binding"/>
    <property type="evidence" value="ECO:0007669"/>
    <property type="project" value="UniProtKB-KW"/>
</dbReference>
<name>A0A9Y4KCX1_9TELE</name>
<dbReference type="Pfam" id="PF14598">
    <property type="entry name" value="PAS_11"/>
    <property type="match status" value="1"/>
</dbReference>
<feature type="domain" description="PAS" evidence="5">
    <location>
        <begin position="108"/>
        <end position="157"/>
    </location>
</feature>
<dbReference type="GO" id="GO:0005737">
    <property type="term" value="C:cytoplasm"/>
    <property type="evidence" value="ECO:0007669"/>
    <property type="project" value="InterPro"/>
</dbReference>
<dbReference type="SUPFAM" id="SSF55785">
    <property type="entry name" value="PYP-like sensor domain (PAS domain)"/>
    <property type="match status" value="1"/>
</dbReference>
<keyword evidence="4" id="KW-0539">Nucleus</keyword>
<protein>
    <submittedName>
        <fullName evidence="7">Aryl hydrocarbon receptor nuclear translocator-like protein 1</fullName>
    </submittedName>
</protein>
<dbReference type="Gene3D" id="3.30.450.20">
    <property type="entry name" value="PAS domain"/>
    <property type="match status" value="2"/>
</dbReference>
<evidence type="ECO:0000256" key="3">
    <source>
        <dbReference type="ARBA" id="ARBA00023163"/>
    </source>
</evidence>
<dbReference type="AlphaFoldDB" id="A0A9Y4KCX1"/>
<keyword evidence="6" id="KW-1185">Reference proteome</keyword>
<dbReference type="GO" id="GO:0005634">
    <property type="term" value="C:nucleus"/>
    <property type="evidence" value="ECO:0007669"/>
    <property type="project" value="InterPro"/>
</dbReference>
<dbReference type="InterPro" id="IPR000014">
    <property type="entry name" value="PAS"/>
</dbReference>
<dbReference type="GO" id="GO:0003700">
    <property type="term" value="F:DNA-binding transcription factor activity"/>
    <property type="evidence" value="ECO:0007669"/>
    <property type="project" value="InterPro"/>
</dbReference>
<proteinExistence type="predicted"/>
<organism evidence="6 7">
    <name type="scientific">Stegastes partitus</name>
    <name type="common">bicolor damselfish</name>
    <dbReference type="NCBI Taxonomy" id="144197"/>
    <lineage>
        <taxon>Eukaryota</taxon>
        <taxon>Metazoa</taxon>
        <taxon>Chordata</taxon>
        <taxon>Craniata</taxon>
        <taxon>Vertebrata</taxon>
        <taxon>Euteleostomi</taxon>
        <taxon>Actinopterygii</taxon>
        <taxon>Neopterygii</taxon>
        <taxon>Teleostei</taxon>
        <taxon>Neoteleostei</taxon>
        <taxon>Acanthomorphata</taxon>
        <taxon>Ovalentaria</taxon>
        <taxon>Pomacentridae</taxon>
        <taxon>Stegastes</taxon>
    </lineage>
</organism>
<evidence type="ECO:0000259" key="5">
    <source>
        <dbReference type="PROSITE" id="PS50112"/>
    </source>
</evidence>
<dbReference type="GeneID" id="103362381"/>
<dbReference type="PROSITE" id="PS50112">
    <property type="entry name" value="PAS"/>
    <property type="match status" value="1"/>
</dbReference>
<dbReference type="InterPro" id="IPR035965">
    <property type="entry name" value="PAS-like_dom_sf"/>
</dbReference>
<evidence type="ECO:0000313" key="7">
    <source>
        <dbReference type="RefSeq" id="XP_008286936.1"/>
    </source>
</evidence>
<evidence type="ECO:0000313" key="6">
    <source>
        <dbReference type="Proteomes" id="UP000694891"/>
    </source>
</evidence>
<dbReference type="SMART" id="SM00091">
    <property type="entry name" value="PAS"/>
    <property type="match status" value="1"/>
</dbReference>
<dbReference type="PANTHER" id="PTHR23042">
    <property type="entry name" value="CIRCADIAN PROTEIN CLOCK/ARNT/BMAL/PAS"/>
    <property type="match status" value="1"/>
</dbReference>
<dbReference type="CDD" id="cd00130">
    <property type="entry name" value="PAS"/>
    <property type="match status" value="1"/>
</dbReference>
<evidence type="ECO:0000256" key="4">
    <source>
        <dbReference type="ARBA" id="ARBA00023242"/>
    </source>
</evidence>
<keyword evidence="2" id="KW-0238">DNA-binding</keyword>
<dbReference type="GO" id="GO:0005667">
    <property type="term" value="C:transcription regulator complex"/>
    <property type="evidence" value="ECO:0007669"/>
    <property type="project" value="InterPro"/>
</dbReference>
<keyword evidence="1" id="KW-0805">Transcription regulation</keyword>
<dbReference type="InterPro" id="IPR050933">
    <property type="entry name" value="Circadian_TF"/>
</dbReference>
<keyword evidence="3" id="KW-0804">Transcription</keyword>
<dbReference type="PRINTS" id="PR00785">
    <property type="entry name" value="NCTRNSLOCATR"/>
</dbReference>